<feature type="signal peptide" evidence="1">
    <location>
        <begin position="1"/>
        <end position="26"/>
    </location>
</feature>
<evidence type="ECO:0000313" key="2">
    <source>
        <dbReference type="EMBL" id="EHY65179.1"/>
    </source>
</evidence>
<name>H8ZDF4_NEMA1</name>
<keyword evidence="1" id="KW-0732">Signal</keyword>
<feature type="chain" id="PRO_5003618190" evidence="1">
    <location>
        <begin position="27"/>
        <end position="892"/>
    </location>
</feature>
<reference evidence="2" key="1">
    <citation type="submission" date="2011-03" db="EMBL/GenBank/DDBJ databases">
        <title>The Genome Sequence of Nematocida sp1 strain ERTm2.</title>
        <authorList>
            <consortium name="The Broad Institute Genome Sequencing Platform"/>
            <consortium name="The Broad Institute Genome Sequencing Center for Infectious Disease"/>
            <person name="Cuomo C."/>
            <person name="Troemel E."/>
            <person name="Young S.K."/>
            <person name="Zeng Q."/>
            <person name="Gargeya S."/>
            <person name="Fitzgerald M."/>
            <person name="Haas B."/>
            <person name="Abouelleil A."/>
            <person name="Alvarado L."/>
            <person name="Arachchi H.M."/>
            <person name="Berlin A."/>
            <person name="Brown A."/>
            <person name="Chapman S.B."/>
            <person name="Chen Z."/>
            <person name="Dunbar C."/>
            <person name="Freedman E."/>
            <person name="Gearin G."/>
            <person name="Gellesch M."/>
            <person name="Goldberg J."/>
            <person name="Griggs A."/>
            <person name="Gujja S."/>
            <person name="Heilman E.R."/>
            <person name="Heiman D."/>
            <person name="Howarth C."/>
            <person name="Larson L."/>
            <person name="Lui A."/>
            <person name="MacDonald P.J.P."/>
            <person name="Mehta T."/>
            <person name="Montmayeur A."/>
            <person name="Murphy C."/>
            <person name="Neiman D."/>
            <person name="Pearson M."/>
            <person name="Priest M."/>
            <person name="Roberts A."/>
            <person name="Saif S."/>
            <person name="Shea T."/>
            <person name="Shenoy N."/>
            <person name="Sisk P."/>
            <person name="Stolte C."/>
            <person name="Sykes S."/>
            <person name="White J."/>
            <person name="Yandava C."/>
            <person name="Wortman J."/>
            <person name="Nusbaum C."/>
            <person name="Birren B."/>
        </authorList>
    </citation>
    <scope>NUCLEOTIDE SEQUENCE</scope>
    <source>
        <strain evidence="2">ERTm2</strain>
    </source>
</reference>
<evidence type="ECO:0000256" key="1">
    <source>
        <dbReference type="SAM" id="SignalP"/>
    </source>
</evidence>
<sequence length="892" mass="102552">MKIGSSAIWIKAVTLIGILLMSICRADMTLDEVEATLQFKIETDALSVAINPDGPLNFLRGYIYQKMDCMYNKRFFAPEINTKYSLEEDPKYFQKYIHIRDEQKDRAYTALSASEMDVYAEKYHNNLIELFPSPTGDITIETRGNQSFVQFLRAKTTEKHSLQILAMLLLFSEGVNIPIKVNNTVLEVYETDKKDQIYFEVPMVIPWLDPVINKTNYYQQKKVKQLISFFQKNATNQKVLSMMVDKCSQEEVVAGKFLNSSKFLIQSYIFGFIESAERAIEFIRTVHTMAEKYAPKTETPSKGDSVYDRLFKTAGTEAGIDCMALMKKTQEILNTYRVFPFIDSTQIPAYTSVPRYNRKLGIFSTNHLEDYSNCVESMILSLFCCLAYDPSDFKYKTDHMGSVSPSLKEFFSPENQPFDTTKAEFQIRWCKVVADLDEPMIAYCRDRNELDCGIINMLMVIAEIVNASEEEKKKILGFSERLKEKQGSLENSLSKDIQEYTKMLLKCLSKTENVEIEFSELKSNMGTSGRYDVYGRIAILFEQDGIKNTIVLGISKGHSTIDMQPVVMDFEDDRIEKLNGIAGICKNTSVFVGNLFSTYVGYEVRKLDTYGDANDFMKEQVRTTIENKFADINRLLLIKKISNFNYKKNLVSCSIIYTMDQDLSPDGPLIRFTSNIIGSTELGNFHIQMQILPSVVFADLQTNSKPYYPNIQLSEHSYTRVVEAAPCRFLFECILDCDVDILMKWIRFYIYDFICYRSNEVFIYHLEDDSINKKICKHIFKDGTMKYADIIDDLIIQRHGTNQNNALSIVHFIWLIYLCVEETPNIELIKANLDAIPEIGSISRSYMSHIETMAKLVSQAIQTLSELKNQICKDENDIERFDSFIKIFAAIG</sequence>
<dbReference type="EMBL" id="JH604636">
    <property type="protein sequence ID" value="EHY65179.1"/>
    <property type="molecule type" value="Genomic_DNA"/>
</dbReference>
<protein>
    <submittedName>
        <fullName evidence="2">Uncharacterized protein</fullName>
    </submittedName>
</protein>
<dbReference type="Proteomes" id="UP000005622">
    <property type="component" value="Unassembled WGS sequence"/>
</dbReference>
<accession>H8ZDF4</accession>
<gene>
    <name evidence="2" type="ORF">NERG_01625</name>
</gene>
<dbReference type="HOGENOM" id="CLU_009683_3_0_1"/>
<organism evidence="2">
    <name type="scientific">Nematocida ausubeli (strain ATCC PRA-371 / ERTm2)</name>
    <name type="common">Nematode killer fungus</name>
    <dbReference type="NCBI Taxonomy" id="1913371"/>
    <lineage>
        <taxon>Eukaryota</taxon>
        <taxon>Fungi</taxon>
        <taxon>Fungi incertae sedis</taxon>
        <taxon>Microsporidia</taxon>
        <taxon>Nematocida</taxon>
    </lineage>
</organism>
<proteinExistence type="predicted"/>
<dbReference type="AlphaFoldDB" id="H8ZDF4"/>